<dbReference type="InterPro" id="IPR036465">
    <property type="entry name" value="vWFA_dom_sf"/>
</dbReference>
<feature type="transmembrane region" description="Helical" evidence="1">
    <location>
        <begin position="20"/>
        <end position="38"/>
    </location>
</feature>
<keyword evidence="1" id="KW-1133">Transmembrane helix</keyword>
<comment type="caution">
    <text evidence="3">The sequence shown here is derived from an EMBL/GenBank/DDBJ whole genome shotgun (WGS) entry which is preliminary data.</text>
</comment>
<dbReference type="RefSeq" id="WP_169347475.1">
    <property type="nucleotide sequence ID" value="NZ_JABBJJ010000127.1"/>
</dbReference>
<dbReference type="SUPFAM" id="SSF53300">
    <property type="entry name" value="vWA-like"/>
    <property type="match status" value="1"/>
</dbReference>
<dbReference type="Pfam" id="PF07090">
    <property type="entry name" value="GATase1_like"/>
    <property type="match status" value="1"/>
</dbReference>
<feature type="domain" description="Putative glutamine amidotransferase" evidence="2">
    <location>
        <begin position="415"/>
        <end position="574"/>
    </location>
</feature>
<sequence>MNSPTFNAWKLVSLSPLPAWALVLLALGLVLGVALAAWGVRREPSRGRRILLWALRVGAGVAALFFLLEPGIRHLQVARMKNRVAVLVDRSASMSFPSEPGGPTRSAQVAAFLERAAPQFAALQDRFTVEMYGFDPELAPVTPASLANEPARAGTTDLLSAVRSAAGAGQGSRKLSGVLLLSDGADNTELKAGVVGRARAALADLNVPVSTFTVGQEALKDLAVEGLKVDDFAFVRNSLTVEVEIHGRGFSGREVPVVLSQEGKTVASKTVRLESSDDVKPVSFTFTPDQTGRFVYTVTVPTFPDEAVADNNSRSFTLKVIRDRVRVLLVVGRPSWDERYLRGLLRQDANVDLVSFYILRTLSDDPGVVNDQRELSLIPFPMEEIFDTKLDTFDVVIFQNFGHADPSLSIAEYERNLERYIHNGGAFVMIGGDSVLGEGRATMPTLMEALPVAAAGPANPEPFTPRLTPEGLRHPVTSIGTGAASTEAAWAELPPIPGANLTTARPGATVLMDHPHLTANGKNAPLVAVWDYGRGRSMVMATDASWYWAFAAHRDGSPNRAYDRFWGNALRWLVRDPDLTTLKVTADPPSVEPGRPVGVVVQARMADYQPAQDAQVRVELFSVTTQKPVAVQTGTTGADGVVRLEFPPPAPGPYKLLASAKKGETDLGSGEDAVAVRAVGPELSDASVRPELMEQIAKVTGGKSYKLPQDGLPDVPLLDPPVVEVGRAKDQPLWDRWYYLVALIALLGAEWFARRRFGYV</sequence>
<feature type="transmembrane region" description="Helical" evidence="1">
    <location>
        <begin position="50"/>
        <end position="68"/>
    </location>
</feature>
<keyword evidence="4" id="KW-1185">Reference proteome</keyword>
<accession>A0A848LKM4</accession>
<evidence type="ECO:0000313" key="4">
    <source>
        <dbReference type="Proteomes" id="UP000518300"/>
    </source>
</evidence>
<dbReference type="InterPro" id="IPR029062">
    <property type="entry name" value="Class_I_gatase-like"/>
</dbReference>
<dbReference type="AlphaFoldDB" id="A0A848LKM4"/>
<reference evidence="3 4" key="1">
    <citation type="submission" date="2020-04" db="EMBL/GenBank/DDBJ databases">
        <title>Draft genome of Pyxidicoccus fallax type strain.</title>
        <authorList>
            <person name="Whitworth D.E."/>
        </authorList>
    </citation>
    <scope>NUCLEOTIDE SEQUENCE [LARGE SCALE GENOMIC DNA]</scope>
    <source>
        <strain evidence="3 4">DSM 14698</strain>
    </source>
</reference>
<dbReference type="InterPro" id="IPR010768">
    <property type="entry name" value="GATase1-like"/>
</dbReference>
<dbReference type="CDD" id="cd00198">
    <property type="entry name" value="vWFA"/>
    <property type="match status" value="1"/>
</dbReference>
<dbReference type="SUPFAM" id="SSF52317">
    <property type="entry name" value="Class I glutamine amidotransferase-like"/>
    <property type="match status" value="1"/>
</dbReference>
<name>A0A848LKM4_9BACT</name>
<dbReference type="Gene3D" id="3.40.50.410">
    <property type="entry name" value="von Willebrand factor, type A domain"/>
    <property type="match status" value="1"/>
</dbReference>
<keyword evidence="1" id="KW-0472">Membrane</keyword>
<protein>
    <submittedName>
        <fullName evidence="3">Theronine dehydrogenase</fullName>
    </submittedName>
</protein>
<dbReference type="PANTHER" id="PTHR37947:SF1">
    <property type="entry name" value="BLL2462 PROTEIN"/>
    <property type="match status" value="1"/>
</dbReference>
<dbReference type="EMBL" id="JABBJJ010000127">
    <property type="protein sequence ID" value="NMO18204.1"/>
    <property type="molecule type" value="Genomic_DNA"/>
</dbReference>
<dbReference type="Gene3D" id="3.40.50.880">
    <property type="match status" value="1"/>
</dbReference>
<dbReference type="Proteomes" id="UP000518300">
    <property type="component" value="Unassembled WGS sequence"/>
</dbReference>
<keyword evidence="1" id="KW-0812">Transmembrane</keyword>
<evidence type="ECO:0000259" key="2">
    <source>
        <dbReference type="Pfam" id="PF07090"/>
    </source>
</evidence>
<evidence type="ECO:0000313" key="3">
    <source>
        <dbReference type="EMBL" id="NMO18204.1"/>
    </source>
</evidence>
<evidence type="ECO:0000256" key="1">
    <source>
        <dbReference type="SAM" id="Phobius"/>
    </source>
</evidence>
<proteinExistence type="predicted"/>
<dbReference type="PANTHER" id="PTHR37947">
    <property type="entry name" value="BLL2462 PROTEIN"/>
    <property type="match status" value="1"/>
</dbReference>
<gene>
    <name evidence="3" type="ORF">HG543_25585</name>
</gene>
<organism evidence="3 4">
    <name type="scientific">Pyxidicoccus fallax</name>
    <dbReference type="NCBI Taxonomy" id="394095"/>
    <lineage>
        <taxon>Bacteria</taxon>
        <taxon>Pseudomonadati</taxon>
        <taxon>Myxococcota</taxon>
        <taxon>Myxococcia</taxon>
        <taxon>Myxococcales</taxon>
        <taxon>Cystobacterineae</taxon>
        <taxon>Myxococcaceae</taxon>
        <taxon>Pyxidicoccus</taxon>
    </lineage>
</organism>